<feature type="compositionally biased region" description="Basic residues" evidence="1">
    <location>
        <begin position="617"/>
        <end position="633"/>
    </location>
</feature>
<dbReference type="RefSeq" id="WP_378160772.1">
    <property type="nucleotide sequence ID" value="NZ_JBHSBU010000001.1"/>
</dbReference>
<dbReference type="EMBL" id="JBHSBU010000001">
    <property type="protein sequence ID" value="MFC4158276.1"/>
    <property type="molecule type" value="Genomic_DNA"/>
</dbReference>
<sequence length="633" mass="71139">MNQMQTQAIRQVMPIWAPPPTLTVSEWANLYLHLSPEDSAEPGRYSTDRAPYQKGILDAFNEEVEEIVVKSSAQVGKTLVIKAVIGYYMHLDPAPMLSGQPTVEMSETFSKDRLAPMLRDTPVLRGLVRDPKSRDSGNTILHKTFPGGHLTMIGSNAPAGLASRPIRIVVGDEIDRWARSAGTEGDSTRLVRKRTVTFRDRKRLGWFSTPTIKGYSRIDEFWQASDQRRYYVPCPHCQHMHVLLWGNRSILNDDPDTMHMACPKCGGLISDADKPQMLARGEWRKENPKSRIAGFWLNELYSPWRKFREVAADYYAALGDPTAMQVWTNTSMGEVWDGGGEQVSSESLAKHRENYDGDCLPADVLCITAGVDTHPDRLELEGVGWGVGETSWGIEPIVFRGKTAEEAVWKELDEFLLKARYQTEDGRSLRILATCIDSGGSSTQQVYEFCTPRAARNIWAIKGIEGPRPVWPRKLSKSKKYVGHVVRMIGVDTAKSTVYARWEIEEGRPGYCHFSSAYDEEWFKQATSETLVTKVDERGRETRTWNKPKGVRNEGLDCRAYAYAALEGLKIERRLRLTRRKAAAEPVETPPPDDPPPSAPPPEPTKAPPPSGASSLQRRRRTAAASGRLRRRS</sequence>
<accession>A0ABV8MMI5</accession>
<comment type="caution">
    <text evidence="4">The sequence shown here is derived from an EMBL/GenBank/DDBJ whole genome shotgun (WGS) entry which is preliminary data.</text>
</comment>
<proteinExistence type="inferred from homology"/>
<protein>
    <submittedName>
        <fullName evidence="4">Phage terminase large subunit family protein</fullName>
    </submittedName>
</protein>
<feature type="region of interest" description="Disordered" evidence="1">
    <location>
        <begin position="580"/>
        <end position="633"/>
    </location>
</feature>
<dbReference type="InterPro" id="IPR051220">
    <property type="entry name" value="TFA_Chaperone"/>
</dbReference>
<organism evidence="4 5">
    <name type="scientific">Chitinimonas lacunae</name>
    <dbReference type="NCBI Taxonomy" id="1963018"/>
    <lineage>
        <taxon>Bacteria</taxon>
        <taxon>Pseudomonadati</taxon>
        <taxon>Pseudomonadota</taxon>
        <taxon>Betaproteobacteria</taxon>
        <taxon>Neisseriales</taxon>
        <taxon>Chitinibacteraceae</taxon>
        <taxon>Chitinimonas</taxon>
    </lineage>
</organism>
<feature type="compositionally biased region" description="Pro residues" evidence="1">
    <location>
        <begin position="588"/>
        <end position="611"/>
    </location>
</feature>
<evidence type="ECO:0000313" key="5">
    <source>
        <dbReference type="Proteomes" id="UP001595791"/>
    </source>
</evidence>
<evidence type="ECO:0000256" key="1">
    <source>
        <dbReference type="SAM" id="MobiDB-lite"/>
    </source>
</evidence>
<evidence type="ECO:0000313" key="4">
    <source>
        <dbReference type="EMBL" id="MFC4158276.1"/>
    </source>
</evidence>
<dbReference type="Pfam" id="PF20454">
    <property type="entry name" value="GpA_nuclease"/>
    <property type="match status" value="1"/>
</dbReference>
<dbReference type="Gene3D" id="3.40.50.300">
    <property type="entry name" value="P-loop containing nucleotide triphosphate hydrolases"/>
    <property type="match status" value="1"/>
</dbReference>
<dbReference type="HAMAP" id="MF_04144">
    <property type="entry name" value="TERL_LAMBDA"/>
    <property type="match status" value="1"/>
</dbReference>
<evidence type="ECO:0000259" key="3">
    <source>
        <dbReference type="Pfam" id="PF20454"/>
    </source>
</evidence>
<dbReference type="Proteomes" id="UP001595791">
    <property type="component" value="Unassembled WGS sequence"/>
</dbReference>
<name>A0ABV8MMI5_9NEIS</name>
<dbReference type="InterPro" id="IPR027417">
    <property type="entry name" value="P-loop_NTPase"/>
</dbReference>
<gene>
    <name evidence="4" type="ORF">ACFOW7_02775</name>
</gene>
<keyword evidence="5" id="KW-1185">Reference proteome</keyword>
<feature type="domain" description="Terminase large subunit GpA endonuclease" evidence="3">
    <location>
        <begin position="292"/>
        <end position="572"/>
    </location>
</feature>
<feature type="domain" description="Phage terminase large subunit GpA ATPase" evidence="2">
    <location>
        <begin position="39"/>
        <end position="283"/>
    </location>
</feature>
<dbReference type="PANTHER" id="PTHR34413:SF2">
    <property type="entry name" value="PROPHAGE TAIL FIBER ASSEMBLY PROTEIN HOMOLOG TFAE-RELATED"/>
    <property type="match status" value="1"/>
</dbReference>
<dbReference type="PANTHER" id="PTHR34413">
    <property type="entry name" value="PROPHAGE TAIL FIBER ASSEMBLY PROTEIN HOMOLOG TFAE-RELATED-RELATED"/>
    <property type="match status" value="1"/>
</dbReference>
<reference evidence="5" key="1">
    <citation type="journal article" date="2019" name="Int. J. Syst. Evol. Microbiol.">
        <title>The Global Catalogue of Microorganisms (GCM) 10K type strain sequencing project: providing services to taxonomists for standard genome sequencing and annotation.</title>
        <authorList>
            <consortium name="The Broad Institute Genomics Platform"/>
            <consortium name="The Broad Institute Genome Sequencing Center for Infectious Disease"/>
            <person name="Wu L."/>
            <person name="Ma J."/>
        </authorList>
    </citation>
    <scope>NUCLEOTIDE SEQUENCE [LARGE SCALE GENOMIC DNA]</scope>
    <source>
        <strain evidence="5">LMG 29894</strain>
    </source>
</reference>
<dbReference type="InterPro" id="IPR046453">
    <property type="entry name" value="GpA_ATPase"/>
</dbReference>
<evidence type="ECO:0000259" key="2">
    <source>
        <dbReference type="Pfam" id="PF05876"/>
    </source>
</evidence>
<dbReference type="InterPro" id="IPR046454">
    <property type="entry name" value="GpA_endonuclease"/>
</dbReference>
<dbReference type="Pfam" id="PF05876">
    <property type="entry name" value="GpA_ATPase"/>
    <property type="match status" value="1"/>
</dbReference>
<dbReference type="InterPro" id="IPR008866">
    <property type="entry name" value="Phage_lambda_GpA-like"/>
</dbReference>